<dbReference type="Pfam" id="PF00106">
    <property type="entry name" value="adh_short"/>
    <property type="match status" value="1"/>
</dbReference>
<dbReference type="PANTHER" id="PTHR44169">
    <property type="entry name" value="NADPH-DEPENDENT 1-ACYLDIHYDROXYACETONE PHOSPHATE REDUCTASE"/>
    <property type="match status" value="1"/>
</dbReference>
<dbReference type="Gene3D" id="3.40.50.720">
    <property type="entry name" value="NAD(P)-binding Rossmann-like Domain"/>
    <property type="match status" value="1"/>
</dbReference>
<dbReference type="GO" id="GO:0006654">
    <property type="term" value="P:phosphatidic acid biosynthetic process"/>
    <property type="evidence" value="ECO:0007669"/>
    <property type="project" value="TreeGrafter"/>
</dbReference>
<protein>
    <submittedName>
        <fullName evidence="6">NAD(P)-binding protein</fullName>
    </submittedName>
</protein>
<organism evidence="6 7">
    <name type="scientific">Cucurbitaria berberidis CBS 394.84</name>
    <dbReference type="NCBI Taxonomy" id="1168544"/>
    <lineage>
        <taxon>Eukaryota</taxon>
        <taxon>Fungi</taxon>
        <taxon>Dikarya</taxon>
        <taxon>Ascomycota</taxon>
        <taxon>Pezizomycotina</taxon>
        <taxon>Dothideomycetes</taxon>
        <taxon>Pleosporomycetidae</taxon>
        <taxon>Pleosporales</taxon>
        <taxon>Pleosporineae</taxon>
        <taxon>Cucurbitariaceae</taxon>
        <taxon>Cucurbitaria</taxon>
    </lineage>
</organism>
<dbReference type="InterPro" id="IPR002347">
    <property type="entry name" value="SDR_fam"/>
</dbReference>
<comment type="similarity">
    <text evidence="1 4">Belongs to the short-chain dehydrogenases/reductases (SDR) family.</text>
</comment>
<dbReference type="RefSeq" id="XP_040790627.1">
    <property type="nucleotide sequence ID" value="XM_040928351.1"/>
</dbReference>
<dbReference type="Proteomes" id="UP000800039">
    <property type="component" value="Unassembled WGS sequence"/>
</dbReference>
<sequence>MVSSVAISSALAIAALIAWKALVPNYKTSSKSGRDGESKSVLITGYSEGSIGAALAHAFHAHGYIVFATARRISNIPARLQDLSRIHALELNVTDQTSINRAVTDITRHVDGKGLDVLVNSAGTMLSGLKLVHVDIDQVGKQCFEVNVWGPLRMMQAFSALLVKASEKDNGNATVVNLGSIIGEIWFAYQPLYAASKAALHTISESMRLELAPFRIRVLAVVVDAVQSNLQRNQPRFHANSDSFYAPIQEKIRDFVEGVVPHSETPTEDFAEQVVRDVEMGKEGKVWRGQGVWLIWFLGTIMPTRVSDWVFSAMKGLSGLRRVREASGSGTRKAGWSEKLEKWLEVLA</sequence>
<dbReference type="GO" id="GO:0005783">
    <property type="term" value="C:endoplasmic reticulum"/>
    <property type="evidence" value="ECO:0007669"/>
    <property type="project" value="TreeGrafter"/>
</dbReference>
<proteinExistence type="inferred from homology"/>
<dbReference type="GO" id="GO:0000140">
    <property type="term" value="F:acylglycerone-phosphate reductase (NADP+) activity"/>
    <property type="evidence" value="ECO:0007669"/>
    <property type="project" value="TreeGrafter"/>
</dbReference>
<reference evidence="6" key="1">
    <citation type="submission" date="2020-01" db="EMBL/GenBank/DDBJ databases">
        <authorList>
            <consortium name="DOE Joint Genome Institute"/>
            <person name="Haridas S."/>
            <person name="Albert R."/>
            <person name="Binder M."/>
            <person name="Bloem J."/>
            <person name="Labutti K."/>
            <person name="Salamov A."/>
            <person name="Andreopoulos B."/>
            <person name="Baker S.E."/>
            <person name="Barry K."/>
            <person name="Bills G."/>
            <person name="Bluhm B.H."/>
            <person name="Cannon C."/>
            <person name="Castanera R."/>
            <person name="Culley D.E."/>
            <person name="Daum C."/>
            <person name="Ezra D."/>
            <person name="Gonzalez J.B."/>
            <person name="Henrissat B."/>
            <person name="Kuo A."/>
            <person name="Liang C."/>
            <person name="Lipzen A."/>
            <person name="Lutzoni F."/>
            <person name="Magnuson J."/>
            <person name="Mondo S."/>
            <person name="Nolan M."/>
            <person name="Ohm R."/>
            <person name="Pangilinan J."/>
            <person name="Park H.-J."/>
            <person name="Ramirez L."/>
            <person name="Alfaro M."/>
            <person name="Sun H."/>
            <person name="Tritt A."/>
            <person name="Yoshinaga Y."/>
            <person name="Zwiers L.-H."/>
            <person name="Turgeon B.G."/>
            <person name="Goodwin S.B."/>
            <person name="Spatafora J.W."/>
            <person name="Crous P.W."/>
            <person name="Grigoriev I.V."/>
        </authorList>
    </citation>
    <scope>NUCLEOTIDE SEQUENCE</scope>
    <source>
        <strain evidence="6">CBS 394.84</strain>
    </source>
</reference>
<dbReference type="PANTHER" id="PTHR44169:SF6">
    <property type="entry name" value="NADPH-DEPENDENT 1-ACYLDIHYDROXYACETONE PHOSPHATE REDUCTASE"/>
    <property type="match status" value="1"/>
</dbReference>
<evidence type="ECO:0000256" key="3">
    <source>
        <dbReference type="ARBA" id="ARBA00023002"/>
    </source>
</evidence>
<dbReference type="EMBL" id="ML976615">
    <property type="protein sequence ID" value="KAF1848064.1"/>
    <property type="molecule type" value="Genomic_DNA"/>
</dbReference>
<accession>A0A9P4GMS1</accession>
<dbReference type="PROSITE" id="PS00061">
    <property type="entry name" value="ADH_SHORT"/>
    <property type="match status" value="1"/>
</dbReference>
<dbReference type="InterPro" id="IPR020904">
    <property type="entry name" value="Sc_DH/Rdtase_CS"/>
</dbReference>
<keyword evidence="3" id="KW-0560">Oxidoreductase</keyword>
<evidence type="ECO:0000313" key="7">
    <source>
        <dbReference type="Proteomes" id="UP000800039"/>
    </source>
</evidence>
<dbReference type="InterPro" id="IPR036291">
    <property type="entry name" value="NAD(P)-bd_dom_sf"/>
</dbReference>
<evidence type="ECO:0000256" key="5">
    <source>
        <dbReference type="SAM" id="SignalP"/>
    </source>
</evidence>
<keyword evidence="2" id="KW-0521">NADP</keyword>
<dbReference type="AlphaFoldDB" id="A0A9P4GMS1"/>
<dbReference type="PRINTS" id="PR00081">
    <property type="entry name" value="GDHRDH"/>
</dbReference>
<comment type="caution">
    <text evidence="6">The sequence shown here is derived from an EMBL/GenBank/DDBJ whole genome shotgun (WGS) entry which is preliminary data.</text>
</comment>
<name>A0A9P4GMS1_9PLEO</name>
<keyword evidence="5" id="KW-0732">Signal</keyword>
<evidence type="ECO:0000256" key="2">
    <source>
        <dbReference type="ARBA" id="ARBA00022857"/>
    </source>
</evidence>
<dbReference type="GO" id="GO:0004806">
    <property type="term" value="F:triacylglycerol lipase activity"/>
    <property type="evidence" value="ECO:0007669"/>
    <property type="project" value="TreeGrafter"/>
</dbReference>
<evidence type="ECO:0000256" key="4">
    <source>
        <dbReference type="RuleBase" id="RU000363"/>
    </source>
</evidence>
<dbReference type="SUPFAM" id="SSF51735">
    <property type="entry name" value="NAD(P)-binding Rossmann-fold domains"/>
    <property type="match status" value="1"/>
</dbReference>
<dbReference type="GO" id="GO:0005811">
    <property type="term" value="C:lipid droplet"/>
    <property type="evidence" value="ECO:0007669"/>
    <property type="project" value="TreeGrafter"/>
</dbReference>
<feature type="signal peptide" evidence="5">
    <location>
        <begin position="1"/>
        <end position="20"/>
    </location>
</feature>
<feature type="chain" id="PRO_5040312233" evidence="5">
    <location>
        <begin position="21"/>
        <end position="348"/>
    </location>
</feature>
<evidence type="ECO:0000313" key="6">
    <source>
        <dbReference type="EMBL" id="KAF1848064.1"/>
    </source>
</evidence>
<keyword evidence="7" id="KW-1185">Reference proteome</keyword>
<dbReference type="GeneID" id="63845604"/>
<dbReference type="PRINTS" id="PR00080">
    <property type="entry name" value="SDRFAMILY"/>
</dbReference>
<gene>
    <name evidence="6" type="ORF">K460DRAFT_279721</name>
</gene>
<dbReference type="OrthoDB" id="2102561at2759"/>
<dbReference type="GO" id="GO:0019433">
    <property type="term" value="P:triglyceride catabolic process"/>
    <property type="evidence" value="ECO:0007669"/>
    <property type="project" value="TreeGrafter"/>
</dbReference>
<evidence type="ECO:0000256" key="1">
    <source>
        <dbReference type="ARBA" id="ARBA00006484"/>
    </source>
</evidence>